<dbReference type="PATRIC" id="fig|1705561.3.peg.3402"/>
<evidence type="ECO:0000256" key="3">
    <source>
        <dbReference type="ARBA" id="ARBA00023163"/>
    </source>
</evidence>
<keyword evidence="2" id="KW-0238">DNA-binding</keyword>
<dbReference type="OrthoDB" id="4480133at2"/>
<dbReference type="PANTHER" id="PTHR43280">
    <property type="entry name" value="ARAC-FAMILY TRANSCRIPTIONAL REGULATOR"/>
    <property type="match status" value="1"/>
</dbReference>
<evidence type="ECO:0000256" key="2">
    <source>
        <dbReference type="ARBA" id="ARBA00023125"/>
    </source>
</evidence>
<evidence type="ECO:0000313" key="5">
    <source>
        <dbReference type="EMBL" id="KOY15373.1"/>
    </source>
</evidence>
<accession>A0A0M9BMT0</accession>
<name>A0A0M9BMT0_9BACL</name>
<dbReference type="GO" id="GO:0043565">
    <property type="term" value="F:sequence-specific DNA binding"/>
    <property type="evidence" value="ECO:0007669"/>
    <property type="project" value="InterPro"/>
</dbReference>
<feature type="domain" description="HTH araC/xylS-type" evidence="4">
    <location>
        <begin position="195"/>
        <end position="293"/>
    </location>
</feature>
<dbReference type="Pfam" id="PF12833">
    <property type="entry name" value="HTH_18"/>
    <property type="match status" value="1"/>
</dbReference>
<dbReference type="SUPFAM" id="SSF51215">
    <property type="entry name" value="Regulatory protein AraC"/>
    <property type="match status" value="1"/>
</dbReference>
<proteinExistence type="predicted"/>
<dbReference type="InterPro" id="IPR020449">
    <property type="entry name" value="Tscrpt_reg_AraC-type_HTH"/>
</dbReference>
<keyword evidence="6" id="KW-1185">Reference proteome</keyword>
<dbReference type="SMART" id="SM00342">
    <property type="entry name" value="HTH_ARAC"/>
    <property type="match status" value="1"/>
</dbReference>
<evidence type="ECO:0000259" key="4">
    <source>
        <dbReference type="PROSITE" id="PS01124"/>
    </source>
</evidence>
<dbReference type="EMBL" id="LITU01000061">
    <property type="protein sequence ID" value="KOY15373.1"/>
    <property type="molecule type" value="Genomic_DNA"/>
</dbReference>
<dbReference type="Proteomes" id="UP000037688">
    <property type="component" value="Unassembled WGS sequence"/>
</dbReference>
<dbReference type="InterPro" id="IPR054015">
    <property type="entry name" value="ExsA-like_N"/>
</dbReference>
<dbReference type="PANTHER" id="PTHR43280:SF2">
    <property type="entry name" value="HTH-TYPE TRANSCRIPTIONAL REGULATOR EXSA"/>
    <property type="match status" value="1"/>
</dbReference>
<keyword evidence="3" id="KW-0804">Transcription</keyword>
<dbReference type="AlphaFoldDB" id="A0A0M9BMT0"/>
<evidence type="ECO:0000256" key="1">
    <source>
        <dbReference type="ARBA" id="ARBA00023015"/>
    </source>
</evidence>
<protein>
    <submittedName>
        <fullName evidence="5">AraC family transcriptional regulator</fullName>
    </submittedName>
</protein>
<dbReference type="GO" id="GO:0003700">
    <property type="term" value="F:DNA-binding transcription factor activity"/>
    <property type="evidence" value="ECO:0007669"/>
    <property type="project" value="InterPro"/>
</dbReference>
<dbReference type="InterPro" id="IPR018060">
    <property type="entry name" value="HTH_AraC"/>
</dbReference>
<dbReference type="RefSeq" id="WP_053781881.1">
    <property type="nucleotide sequence ID" value="NZ_LITU01000061.1"/>
</dbReference>
<dbReference type="Pfam" id="PF22200">
    <property type="entry name" value="ExsA_N"/>
    <property type="match status" value="1"/>
</dbReference>
<dbReference type="Gene3D" id="1.10.10.60">
    <property type="entry name" value="Homeodomain-like"/>
    <property type="match status" value="2"/>
</dbReference>
<dbReference type="InterPro" id="IPR018062">
    <property type="entry name" value="HTH_AraC-typ_CS"/>
</dbReference>
<evidence type="ECO:0000313" key="6">
    <source>
        <dbReference type="Proteomes" id="UP000037688"/>
    </source>
</evidence>
<dbReference type="InterPro" id="IPR009057">
    <property type="entry name" value="Homeodomain-like_sf"/>
</dbReference>
<dbReference type="PROSITE" id="PS00041">
    <property type="entry name" value="HTH_ARAC_FAMILY_1"/>
    <property type="match status" value="1"/>
</dbReference>
<organism evidence="5 6">
    <name type="scientific">Paenibacillus xylanivorans</name>
    <dbReference type="NCBI Taxonomy" id="1705561"/>
    <lineage>
        <taxon>Bacteria</taxon>
        <taxon>Bacillati</taxon>
        <taxon>Bacillota</taxon>
        <taxon>Bacilli</taxon>
        <taxon>Bacillales</taxon>
        <taxon>Paenibacillaceae</taxon>
        <taxon>Paenibacillus</taxon>
    </lineage>
</organism>
<keyword evidence="1" id="KW-0805">Transcription regulation</keyword>
<sequence>MSVRSKKIIKAPHELERAPDKQGSLKQDGLSVIKFCLHTQGTTGSYFLKDHMLLFVISGVYTVRFKDQEYTVRSNEMVFLHKSIRIDYIKSGESGSEFMLDYMMFFLNENMLEEFVQFSGFKPTNTLNEFIPVSIIPVNELTRSYIASLKPYFETPEEVKDGLVRIKFMELLFHLAHANEHFLHQLLQPNHDKNSNFGKMIEENITNPISISDLAYLSGKSLSTFKRDFQAAYHTSPLKWIRNQRLDKAKKLLAETSLSVTDVCFSTGFENVAHFSKVFKLQFGLPPSEYRLQCKHSEEKIK</sequence>
<dbReference type="PRINTS" id="PR00032">
    <property type="entry name" value="HTHARAC"/>
</dbReference>
<dbReference type="PROSITE" id="PS01124">
    <property type="entry name" value="HTH_ARAC_FAMILY_2"/>
    <property type="match status" value="1"/>
</dbReference>
<gene>
    <name evidence="5" type="ORF">AMS66_16640</name>
</gene>
<comment type="caution">
    <text evidence="5">The sequence shown here is derived from an EMBL/GenBank/DDBJ whole genome shotgun (WGS) entry which is preliminary data.</text>
</comment>
<reference evidence="5 6" key="1">
    <citation type="submission" date="2015-08" db="EMBL/GenBank/DDBJ databases">
        <title>Draft genome sequence of cellulolytic and xylanolytic Paenibacillus sp. A59, isolated from a decaying forest soil from Patagonia, Argentina.</title>
        <authorList>
            <person name="Ghio S."/>
            <person name="Caceres A.M."/>
            <person name="Talia P."/>
            <person name="Grasso D."/>
            <person name="Campos E."/>
        </authorList>
    </citation>
    <scope>NUCLEOTIDE SEQUENCE [LARGE SCALE GENOMIC DNA]</scope>
    <source>
        <strain evidence="5 6">A59</strain>
    </source>
</reference>
<dbReference type="InterPro" id="IPR037923">
    <property type="entry name" value="HTH-like"/>
</dbReference>
<dbReference type="SUPFAM" id="SSF46689">
    <property type="entry name" value="Homeodomain-like"/>
    <property type="match status" value="2"/>
</dbReference>